<dbReference type="InterPro" id="IPR013022">
    <property type="entry name" value="Xyl_isomerase-like_TIM-brl"/>
</dbReference>
<dbReference type="Pfam" id="PF01261">
    <property type="entry name" value="AP_endonuc_2"/>
    <property type="match status" value="1"/>
</dbReference>
<dbReference type="STRING" id="397948.Cmaq_0435"/>
<evidence type="ECO:0000259" key="1">
    <source>
        <dbReference type="Pfam" id="PF01261"/>
    </source>
</evidence>
<evidence type="ECO:0000313" key="2">
    <source>
        <dbReference type="EMBL" id="ABW01280.1"/>
    </source>
</evidence>
<keyword evidence="2" id="KW-0413">Isomerase</keyword>
<gene>
    <name evidence="2" type="ordered locus">Cmaq_0435</name>
</gene>
<dbReference type="AlphaFoldDB" id="A8MBT7"/>
<name>A8MBT7_CALMQ</name>
<dbReference type="HOGENOM" id="CLU_050006_6_3_2"/>
<feature type="domain" description="Xylose isomerase-like TIM barrel" evidence="1">
    <location>
        <begin position="19"/>
        <end position="251"/>
    </location>
</feature>
<dbReference type="InterPro" id="IPR036237">
    <property type="entry name" value="Xyl_isomerase-like_sf"/>
</dbReference>
<protein>
    <submittedName>
        <fullName evidence="2">Xylose isomerase domain protein TIM barrel</fullName>
    </submittedName>
</protein>
<keyword evidence="3" id="KW-1185">Reference proteome</keyword>
<dbReference type="PANTHER" id="PTHR12110:SF21">
    <property type="entry name" value="XYLOSE ISOMERASE-LIKE TIM BARREL DOMAIN-CONTAINING PROTEIN"/>
    <property type="match status" value="1"/>
</dbReference>
<dbReference type="Proteomes" id="UP000001137">
    <property type="component" value="Chromosome"/>
</dbReference>
<dbReference type="GO" id="GO:0016853">
    <property type="term" value="F:isomerase activity"/>
    <property type="evidence" value="ECO:0007669"/>
    <property type="project" value="UniProtKB-KW"/>
</dbReference>
<dbReference type="PANTHER" id="PTHR12110">
    <property type="entry name" value="HYDROXYPYRUVATE ISOMERASE"/>
    <property type="match status" value="1"/>
</dbReference>
<dbReference type="eggNOG" id="arCOG01896">
    <property type="taxonomic scope" value="Archaea"/>
</dbReference>
<accession>A8MBT7</accession>
<dbReference type="KEGG" id="cma:Cmaq_0435"/>
<evidence type="ECO:0000313" key="3">
    <source>
        <dbReference type="Proteomes" id="UP000001137"/>
    </source>
</evidence>
<dbReference type="Gene3D" id="3.20.20.150">
    <property type="entry name" value="Divalent-metal-dependent TIM barrel enzymes"/>
    <property type="match status" value="1"/>
</dbReference>
<dbReference type="InterPro" id="IPR050312">
    <property type="entry name" value="IolE/XylAMocC-like"/>
</dbReference>
<proteinExistence type="predicted"/>
<dbReference type="EMBL" id="CP000852">
    <property type="protein sequence ID" value="ABW01280.1"/>
    <property type="molecule type" value="Genomic_DNA"/>
</dbReference>
<dbReference type="GeneID" id="5709902"/>
<dbReference type="SUPFAM" id="SSF51658">
    <property type="entry name" value="Xylose isomerase-like"/>
    <property type="match status" value="1"/>
</dbReference>
<dbReference type="OrthoDB" id="42268at2157"/>
<organism evidence="2 3">
    <name type="scientific">Caldivirga maquilingensis (strain ATCC 700844 / DSM 13496 / JCM 10307 / IC-167)</name>
    <dbReference type="NCBI Taxonomy" id="397948"/>
    <lineage>
        <taxon>Archaea</taxon>
        <taxon>Thermoproteota</taxon>
        <taxon>Thermoprotei</taxon>
        <taxon>Thermoproteales</taxon>
        <taxon>Thermoproteaceae</taxon>
        <taxon>Caldivirga</taxon>
    </lineage>
</organism>
<reference evidence="2 3" key="1">
    <citation type="submission" date="2007-10" db="EMBL/GenBank/DDBJ databases">
        <title>Complete sequence of Caldivirga maquilingensis IC-167.</title>
        <authorList>
            <consortium name="US DOE Joint Genome Institute"/>
            <person name="Copeland A."/>
            <person name="Lucas S."/>
            <person name="Lapidus A."/>
            <person name="Barry K."/>
            <person name="Glavina del Rio T."/>
            <person name="Dalin E."/>
            <person name="Tice H."/>
            <person name="Pitluck S."/>
            <person name="Saunders E."/>
            <person name="Brettin T."/>
            <person name="Bruce D."/>
            <person name="Detter J.C."/>
            <person name="Han C."/>
            <person name="Schmutz J."/>
            <person name="Larimer F."/>
            <person name="Land M."/>
            <person name="Hauser L."/>
            <person name="Kyrpides N."/>
            <person name="Ivanova N."/>
            <person name="Biddle J.F."/>
            <person name="Zhang Z."/>
            <person name="Fitz-Gibbon S.T."/>
            <person name="Lowe T.M."/>
            <person name="Saltikov C."/>
            <person name="House C.H."/>
            <person name="Richardson P."/>
        </authorList>
    </citation>
    <scope>NUCLEOTIDE SEQUENCE [LARGE SCALE GENOMIC DNA]</scope>
    <source>
        <strain evidence="3">ATCC 700844 / DSM 13496 / JCM 10307 / IC-167</strain>
    </source>
</reference>
<sequence>MKLAFTSLAYPELTLSEVLERVRRFGFDGLELRVAEDGQHLKPIYPVPKQDYELIKSSGIKLSNLAGYASFAMPNEQERARNEETLRTLILIARELEATGVRVYGGRVTDDVEKAAERIITSLNRVVKFAEDNGVVIMMETHDDWVKANNLRRLLNGLDEGIGILLDFANVVAAGENLDNVLELVKGRVRHVHVKNFKLINGKIRYTTPDDPAGLVPIKRVVDYLRGIGFNGYLSVEWEKKWHPELEPADEVLPKYLSYLRSIINA</sequence>
<dbReference type="RefSeq" id="WP_012185500.1">
    <property type="nucleotide sequence ID" value="NC_009954.1"/>
</dbReference>